<evidence type="ECO:0000256" key="1">
    <source>
        <dbReference type="ARBA" id="ARBA00007611"/>
    </source>
</evidence>
<dbReference type="CDD" id="cd19941">
    <property type="entry name" value="TIL"/>
    <property type="match status" value="1"/>
</dbReference>
<evidence type="ECO:0000256" key="4">
    <source>
        <dbReference type="ARBA" id="ARBA00023157"/>
    </source>
</evidence>
<dbReference type="GO" id="GO:0004867">
    <property type="term" value="F:serine-type endopeptidase inhibitor activity"/>
    <property type="evidence" value="ECO:0007669"/>
    <property type="project" value="UniProtKB-KW"/>
</dbReference>
<proteinExistence type="inferred from homology"/>
<name>A0A0M3HH62_ASCLU</name>
<keyword evidence="6" id="KW-1185">Reference proteome</keyword>
<dbReference type="Pfam" id="PF01826">
    <property type="entry name" value="TIL"/>
    <property type="match status" value="1"/>
</dbReference>
<dbReference type="WBParaSite" id="ALUE_0000085701-mRNA-1">
    <property type="protein sequence ID" value="ALUE_0000085701-mRNA-1"/>
    <property type="gene ID" value="ALUE_0000085701"/>
</dbReference>
<keyword evidence="2" id="KW-0646">Protease inhibitor</keyword>
<evidence type="ECO:0000259" key="5">
    <source>
        <dbReference type="Pfam" id="PF01826"/>
    </source>
</evidence>
<dbReference type="InterPro" id="IPR036084">
    <property type="entry name" value="Ser_inhib-like_sf"/>
</dbReference>
<dbReference type="InterPro" id="IPR002919">
    <property type="entry name" value="TIL_dom"/>
</dbReference>
<dbReference type="FunFam" id="2.10.25.10:FF:000055">
    <property type="entry name" value="alpha-tectorin isoform X1"/>
    <property type="match status" value="1"/>
</dbReference>
<dbReference type="Proteomes" id="UP000036681">
    <property type="component" value="Unplaced"/>
</dbReference>
<dbReference type="InterPro" id="IPR051368">
    <property type="entry name" value="SerProtInhib-TIL_Domain"/>
</dbReference>
<evidence type="ECO:0000256" key="2">
    <source>
        <dbReference type="ARBA" id="ARBA00022690"/>
    </source>
</evidence>
<keyword evidence="4" id="KW-1015">Disulfide bond</keyword>
<sequence length="78" mass="8871">MRSQFRQAEVYFSATPNCGDNMEFQTCGTACQETCADEGIPKPCTYQCVQGCFCKNGFVLDKEDGEIPYERRRLILID</sequence>
<evidence type="ECO:0000313" key="7">
    <source>
        <dbReference type="WBParaSite" id="ALUE_0000085701-mRNA-1"/>
    </source>
</evidence>
<evidence type="ECO:0000256" key="3">
    <source>
        <dbReference type="ARBA" id="ARBA00022900"/>
    </source>
</evidence>
<dbReference type="PANTHER" id="PTHR23259:SF70">
    <property type="entry name" value="ACCESSORY GLAND PROTEIN ACP62F-RELATED"/>
    <property type="match status" value="1"/>
</dbReference>
<dbReference type="AlphaFoldDB" id="A0A0M3HH62"/>
<organism evidence="6 7">
    <name type="scientific">Ascaris lumbricoides</name>
    <name type="common">Giant roundworm</name>
    <dbReference type="NCBI Taxonomy" id="6252"/>
    <lineage>
        <taxon>Eukaryota</taxon>
        <taxon>Metazoa</taxon>
        <taxon>Ecdysozoa</taxon>
        <taxon>Nematoda</taxon>
        <taxon>Chromadorea</taxon>
        <taxon>Rhabditida</taxon>
        <taxon>Spirurina</taxon>
        <taxon>Ascaridomorpha</taxon>
        <taxon>Ascaridoidea</taxon>
        <taxon>Ascarididae</taxon>
        <taxon>Ascaris</taxon>
    </lineage>
</organism>
<evidence type="ECO:0000313" key="6">
    <source>
        <dbReference type="Proteomes" id="UP000036681"/>
    </source>
</evidence>
<accession>A0A0M3HH62</accession>
<protein>
    <submittedName>
        <fullName evidence="7">TIL domain-containing protein</fullName>
    </submittedName>
</protein>
<reference evidence="7" key="1">
    <citation type="submission" date="2017-02" db="UniProtKB">
        <authorList>
            <consortium name="WormBaseParasite"/>
        </authorList>
    </citation>
    <scope>IDENTIFICATION</scope>
</reference>
<dbReference type="Gene3D" id="2.10.25.10">
    <property type="entry name" value="Laminin"/>
    <property type="match status" value="1"/>
</dbReference>
<dbReference type="PANTHER" id="PTHR23259">
    <property type="entry name" value="RIDDLE"/>
    <property type="match status" value="1"/>
</dbReference>
<keyword evidence="3" id="KW-0722">Serine protease inhibitor</keyword>
<feature type="domain" description="TIL" evidence="5">
    <location>
        <begin position="18"/>
        <end position="64"/>
    </location>
</feature>
<dbReference type="SUPFAM" id="SSF57567">
    <property type="entry name" value="Serine protease inhibitors"/>
    <property type="match status" value="1"/>
</dbReference>
<comment type="similarity">
    <text evidence="1">Belongs to the serine protease inhibitor-like (TIL domain-containing) family.</text>
</comment>